<gene>
    <name evidence="2" type="ORF">BA896_019840</name>
</gene>
<evidence type="ECO:0000256" key="1">
    <source>
        <dbReference type="SAM" id="SignalP"/>
    </source>
</evidence>
<feature type="signal peptide" evidence="1">
    <location>
        <begin position="1"/>
        <end position="22"/>
    </location>
</feature>
<organism evidence="2 3">
    <name type="scientific">Janthinobacterium lividum</name>
    <dbReference type="NCBI Taxonomy" id="29581"/>
    <lineage>
        <taxon>Bacteria</taxon>
        <taxon>Pseudomonadati</taxon>
        <taxon>Pseudomonadota</taxon>
        <taxon>Betaproteobacteria</taxon>
        <taxon>Burkholderiales</taxon>
        <taxon>Oxalobacteraceae</taxon>
        <taxon>Janthinobacterium</taxon>
    </lineage>
</organism>
<feature type="chain" id="PRO_5009214408" evidence="1">
    <location>
        <begin position="23"/>
        <end position="121"/>
    </location>
</feature>
<name>A0A1E8PKM2_9BURK</name>
<proteinExistence type="predicted"/>
<dbReference type="EMBL" id="MAQB02000010">
    <property type="protein sequence ID" value="OFJ46888.1"/>
    <property type="molecule type" value="Genomic_DNA"/>
</dbReference>
<evidence type="ECO:0000313" key="2">
    <source>
        <dbReference type="EMBL" id="OFJ46888.1"/>
    </source>
</evidence>
<protein>
    <submittedName>
        <fullName evidence="2">MSHA biogenesis protein MshK</fullName>
    </submittedName>
</protein>
<comment type="caution">
    <text evidence="2">The sequence shown here is derived from an EMBL/GenBank/DDBJ whole genome shotgun (WGS) entry which is preliminary data.</text>
</comment>
<reference evidence="2 3" key="1">
    <citation type="submission" date="2016-10" db="EMBL/GenBank/DDBJ databases">
        <title>Updated version of Genome Assembly of Janthinobacterium lividum ERGS5:01.</title>
        <authorList>
            <person name="Kumar R."/>
            <person name="Acharya V."/>
            <person name="Singh D."/>
        </authorList>
    </citation>
    <scope>NUCLEOTIDE SEQUENCE [LARGE SCALE GENOMIC DNA]</scope>
    <source>
        <strain evidence="2 3">ERGS5:01</strain>
    </source>
</reference>
<dbReference type="Proteomes" id="UP000092634">
    <property type="component" value="Unassembled WGS sequence"/>
</dbReference>
<keyword evidence="1" id="KW-0732">Signal</keyword>
<accession>A0A1E8PKM2</accession>
<dbReference type="AlphaFoldDB" id="A0A1E8PKM2"/>
<sequence>MRARRYVAVASVLLSLAPSAVAQGLIDPTRPPDAVPAESAAVSARAAAPQLQSLLISNKPGGRRLAVIDGVSVRSGDRIGGAVLVSIGEASVVLRRGKTLETLRLYPKAAQVNDGVQMRRK</sequence>
<evidence type="ECO:0000313" key="3">
    <source>
        <dbReference type="Proteomes" id="UP000092634"/>
    </source>
</evidence>